<accession>A0AAD4NAL1</accession>
<feature type="compositionally biased region" description="Basic and acidic residues" evidence="1">
    <location>
        <begin position="475"/>
        <end position="485"/>
    </location>
</feature>
<feature type="compositionally biased region" description="Basic and acidic residues" evidence="1">
    <location>
        <begin position="221"/>
        <end position="247"/>
    </location>
</feature>
<evidence type="ECO:0000313" key="3">
    <source>
        <dbReference type="Proteomes" id="UP001201812"/>
    </source>
</evidence>
<feature type="compositionally biased region" description="Basic and acidic residues" evidence="1">
    <location>
        <begin position="279"/>
        <end position="288"/>
    </location>
</feature>
<protein>
    <submittedName>
        <fullName evidence="2">Uncharacterized protein</fullName>
    </submittedName>
</protein>
<dbReference type="EMBL" id="JAKKPZ010000003">
    <property type="protein sequence ID" value="KAI1723417.1"/>
    <property type="molecule type" value="Genomic_DNA"/>
</dbReference>
<sequence>MKGENPVEYRSRTSHALGIVTLLDENFIYVWGATTRWKELRYPRNAAPDIQVGTVVRYTQTKDFDEVQDSQDLFRAMNPPFSVVKMPHSPLQFKVQTLIVFPPEDYMPYSKVGIEDMQSVAIAFSVDFNRVACFIPRDCTPNTVFSGYVCRIPRKNNYLIPLVETLFCLTKDKLEEVTDPEKICDVFDLLPWNNTSSETENVMGEENCLKQQNYNAYGLEVDEKQTKPGYTKDQRNQGFKNEERFSRAPDIQPSHSKMDSKHSQPSHREPIVQPTNSNAEHDSSSDHSYEPIGIVVRIEPNYTVVWSRNDGLICANVEPGSYPLGKWVRYQCFEESYEPIECGNIRKSAFSLEIIPDPGIPPRRCYKVGTRVQVTAYVKRSVYRADNEAFISAHDDVLGTILCSKDKYLRQKLDLGVELFAIYMEGYQRASHWIAVAMKNASGDWTQPTNLPEPARLLARKAFGETDSSDEEEDKDRVKQYKDRNYGDKKFEPPKDWKGIRSVTDRKTEDVLGIVIKHEQNEHVEGQELSVLYTVFGLARLQKRHAIGTWLRTTILEDQEEDKNNREIAVTKNFTKCFIVLKSVVILPPMSTRVIRHNGHDRILLCGTIFKGGRCFENAYVGIVNDPHRVMPSTMQVSEEYLVEIGLVEHRGLLLWQVMKSHGLAYKDINWVPLERSHIPDIPGRFGEYPKNLCLLEESPEKIDPVSPEISTGMNPTASLDESSVSGVNHSKPEFDHQDYHERVMSPHNENGCTLGGFADTMLGAHARQGLLSKRVAPPRWNEKTQHMYSSCESLITMRNGLTGFEDTIAIGNSLNEGPPPQPVNLMDMNLEELEKGTSAESP</sequence>
<dbReference type="Proteomes" id="UP001201812">
    <property type="component" value="Unassembled WGS sequence"/>
</dbReference>
<dbReference type="AlphaFoldDB" id="A0AAD4NAL1"/>
<comment type="caution">
    <text evidence="2">The sequence shown here is derived from an EMBL/GenBank/DDBJ whole genome shotgun (WGS) entry which is preliminary data.</text>
</comment>
<gene>
    <name evidence="2" type="ORF">DdX_03576</name>
</gene>
<evidence type="ECO:0000256" key="1">
    <source>
        <dbReference type="SAM" id="MobiDB-lite"/>
    </source>
</evidence>
<feature type="region of interest" description="Disordered" evidence="1">
    <location>
        <begin position="221"/>
        <end position="288"/>
    </location>
</feature>
<keyword evidence="3" id="KW-1185">Reference proteome</keyword>
<reference evidence="2" key="1">
    <citation type="submission" date="2022-01" db="EMBL/GenBank/DDBJ databases">
        <title>Genome Sequence Resource for Two Populations of Ditylenchus destructor, the Migratory Endoparasitic Phytonematode.</title>
        <authorList>
            <person name="Zhang H."/>
            <person name="Lin R."/>
            <person name="Xie B."/>
        </authorList>
    </citation>
    <scope>NUCLEOTIDE SEQUENCE</scope>
    <source>
        <strain evidence="2">BazhouSP</strain>
    </source>
</reference>
<evidence type="ECO:0000313" key="2">
    <source>
        <dbReference type="EMBL" id="KAI1723417.1"/>
    </source>
</evidence>
<feature type="region of interest" description="Disordered" evidence="1">
    <location>
        <begin position="463"/>
        <end position="485"/>
    </location>
</feature>
<proteinExistence type="predicted"/>
<name>A0AAD4NAL1_9BILA</name>
<organism evidence="2 3">
    <name type="scientific">Ditylenchus destructor</name>
    <dbReference type="NCBI Taxonomy" id="166010"/>
    <lineage>
        <taxon>Eukaryota</taxon>
        <taxon>Metazoa</taxon>
        <taxon>Ecdysozoa</taxon>
        <taxon>Nematoda</taxon>
        <taxon>Chromadorea</taxon>
        <taxon>Rhabditida</taxon>
        <taxon>Tylenchina</taxon>
        <taxon>Tylenchomorpha</taxon>
        <taxon>Sphaerularioidea</taxon>
        <taxon>Anguinidae</taxon>
        <taxon>Anguininae</taxon>
        <taxon>Ditylenchus</taxon>
    </lineage>
</organism>
<feature type="compositionally biased region" description="Basic and acidic residues" evidence="1">
    <location>
        <begin position="256"/>
        <end position="270"/>
    </location>
</feature>